<dbReference type="Pfam" id="PF06912">
    <property type="entry name" value="DUF1275"/>
    <property type="match status" value="1"/>
</dbReference>
<protein>
    <submittedName>
        <fullName evidence="2">Membrane protein</fullName>
    </submittedName>
</protein>
<dbReference type="EMBL" id="BSFK01000007">
    <property type="protein sequence ID" value="GLK76238.1"/>
    <property type="molecule type" value="Genomic_DNA"/>
</dbReference>
<gene>
    <name evidence="2" type="ORF">GCM10008171_14920</name>
</gene>
<dbReference type="InterPro" id="IPR010699">
    <property type="entry name" value="DUF1275"/>
</dbReference>
<feature type="transmembrane region" description="Helical" evidence="1">
    <location>
        <begin position="42"/>
        <end position="70"/>
    </location>
</feature>
<accession>A0A9W6JIP1</accession>
<proteinExistence type="predicted"/>
<dbReference type="PANTHER" id="PTHR37314">
    <property type="entry name" value="SLR0142 PROTEIN"/>
    <property type="match status" value="1"/>
</dbReference>
<evidence type="ECO:0000313" key="3">
    <source>
        <dbReference type="Proteomes" id="UP001143364"/>
    </source>
</evidence>
<comment type="caution">
    <text evidence="2">The sequence shown here is derived from an EMBL/GenBank/DDBJ whole genome shotgun (WGS) entry which is preliminary data.</text>
</comment>
<dbReference type="PANTHER" id="PTHR37314:SF5">
    <property type="entry name" value="SLR0142 PROTEIN"/>
    <property type="match status" value="1"/>
</dbReference>
<reference evidence="2" key="1">
    <citation type="journal article" date="2014" name="Int. J. Syst. Evol. Microbiol.">
        <title>Complete genome sequence of Corynebacterium casei LMG S-19264T (=DSM 44701T), isolated from a smear-ripened cheese.</title>
        <authorList>
            <consortium name="US DOE Joint Genome Institute (JGI-PGF)"/>
            <person name="Walter F."/>
            <person name="Albersmeier A."/>
            <person name="Kalinowski J."/>
            <person name="Ruckert C."/>
        </authorList>
    </citation>
    <scope>NUCLEOTIDE SEQUENCE</scope>
    <source>
        <strain evidence="2">VKM B-2555</strain>
    </source>
</reference>
<name>A0A9W6JIP1_9HYPH</name>
<feature type="transmembrane region" description="Helical" evidence="1">
    <location>
        <begin position="113"/>
        <end position="131"/>
    </location>
</feature>
<feature type="transmembrane region" description="Helical" evidence="1">
    <location>
        <begin position="82"/>
        <end position="101"/>
    </location>
</feature>
<feature type="transmembrane region" description="Helical" evidence="1">
    <location>
        <begin position="202"/>
        <end position="219"/>
    </location>
</feature>
<evidence type="ECO:0000313" key="2">
    <source>
        <dbReference type="EMBL" id="GLK76238.1"/>
    </source>
</evidence>
<dbReference type="AlphaFoldDB" id="A0A9W6JIP1"/>
<evidence type="ECO:0000256" key="1">
    <source>
        <dbReference type="SAM" id="Phobius"/>
    </source>
</evidence>
<keyword evidence="1" id="KW-0472">Membrane</keyword>
<dbReference type="Proteomes" id="UP001143364">
    <property type="component" value="Unassembled WGS sequence"/>
</dbReference>
<keyword evidence="1" id="KW-1133">Transmembrane helix</keyword>
<organism evidence="2 3">
    <name type="scientific">Methylopila jiangsuensis</name>
    <dbReference type="NCBI Taxonomy" id="586230"/>
    <lineage>
        <taxon>Bacteria</taxon>
        <taxon>Pseudomonadati</taxon>
        <taxon>Pseudomonadota</taxon>
        <taxon>Alphaproteobacteria</taxon>
        <taxon>Hyphomicrobiales</taxon>
        <taxon>Methylopilaceae</taxon>
        <taxon>Methylopila</taxon>
    </lineage>
</organism>
<dbReference type="RefSeq" id="WP_271204188.1">
    <property type="nucleotide sequence ID" value="NZ_BSFK01000007.1"/>
</dbReference>
<sequence length="224" mass="23020">MRYVLIALLSLNAGYVDATGFLALHGLFPTHVTGNFVTLGAALALGASGILAKVLALPLFCAVVLASRLAGGGLDRMGWPGLRIMFALEAALLSVAAGLALRLGPFPDGDAPTALAVGGAMVSAMAIQNAVHRVRLAHLPPSTIMTGTTTQVMVDLADFLRPAAPEVRAAARRRLGPMSAALAFFALGCGAAAFAHVLDEKLSFLVPPILALATLIAGWRHKAP</sequence>
<reference evidence="2" key="2">
    <citation type="submission" date="2023-01" db="EMBL/GenBank/DDBJ databases">
        <authorList>
            <person name="Sun Q."/>
            <person name="Evtushenko L."/>
        </authorList>
    </citation>
    <scope>NUCLEOTIDE SEQUENCE</scope>
    <source>
        <strain evidence="2">VKM B-2555</strain>
    </source>
</reference>
<feature type="transmembrane region" description="Helical" evidence="1">
    <location>
        <begin position="178"/>
        <end position="196"/>
    </location>
</feature>
<keyword evidence="1" id="KW-0812">Transmembrane</keyword>
<keyword evidence="3" id="KW-1185">Reference proteome</keyword>